<gene>
    <name evidence="12" type="primary">lexA_1</name>
    <name evidence="12" type="ORF">Enr17x_14570</name>
</gene>
<evidence type="ECO:0000256" key="2">
    <source>
        <dbReference type="ARBA" id="ARBA00022705"/>
    </source>
</evidence>
<evidence type="ECO:0000256" key="4">
    <source>
        <dbReference type="ARBA" id="ARBA00022801"/>
    </source>
</evidence>
<evidence type="ECO:0000256" key="10">
    <source>
        <dbReference type="ARBA" id="ARBA00023236"/>
    </source>
</evidence>
<evidence type="ECO:0000256" key="5">
    <source>
        <dbReference type="ARBA" id="ARBA00022813"/>
    </source>
</evidence>
<dbReference type="GO" id="GO:0004252">
    <property type="term" value="F:serine-type endopeptidase activity"/>
    <property type="evidence" value="ECO:0007669"/>
    <property type="project" value="UniProtKB-EC"/>
</dbReference>
<evidence type="ECO:0000256" key="3">
    <source>
        <dbReference type="ARBA" id="ARBA00022763"/>
    </source>
</evidence>
<dbReference type="AlphaFoldDB" id="A0A518I8R5"/>
<dbReference type="InterPro" id="IPR050077">
    <property type="entry name" value="LexA_repressor"/>
</dbReference>
<dbReference type="InterPro" id="IPR036388">
    <property type="entry name" value="WH-like_DNA-bd_sf"/>
</dbReference>
<dbReference type="Pfam" id="PF01726">
    <property type="entry name" value="LexA_DNA_bind"/>
    <property type="match status" value="1"/>
</dbReference>
<evidence type="ECO:0000313" key="13">
    <source>
        <dbReference type="Proteomes" id="UP000318313"/>
    </source>
</evidence>
<dbReference type="PANTHER" id="PTHR33516:SF2">
    <property type="entry name" value="LEXA REPRESSOR-RELATED"/>
    <property type="match status" value="1"/>
</dbReference>
<keyword evidence="3" id="KW-0227">DNA damage</keyword>
<keyword evidence="7" id="KW-0238">DNA-binding</keyword>
<evidence type="ECO:0000256" key="8">
    <source>
        <dbReference type="ARBA" id="ARBA00023163"/>
    </source>
</evidence>
<feature type="domain" description="LexA repressor DNA-binding" evidence="11">
    <location>
        <begin position="36"/>
        <end position="100"/>
    </location>
</feature>
<dbReference type="InterPro" id="IPR006199">
    <property type="entry name" value="LexA_DNA-bd_dom"/>
</dbReference>
<dbReference type="PANTHER" id="PTHR33516">
    <property type="entry name" value="LEXA REPRESSOR"/>
    <property type="match status" value="1"/>
</dbReference>
<dbReference type="Proteomes" id="UP000318313">
    <property type="component" value="Chromosome"/>
</dbReference>
<keyword evidence="5" id="KW-0068">Autocatalytic cleavage</keyword>
<dbReference type="SUPFAM" id="SSF46785">
    <property type="entry name" value="Winged helix' DNA-binding domain"/>
    <property type="match status" value="1"/>
</dbReference>
<evidence type="ECO:0000259" key="11">
    <source>
        <dbReference type="Pfam" id="PF01726"/>
    </source>
</evidence>
<sequence length="116" mass="12972">MTTFKAGTAAGSLAEFELGLQFRSSRSFPFRRDNPMKRLTAKQQTILSFIRVYRAKTGFSPTVREIASAFGIRSTNGVADHLKALEQKGHLKRLETMPRGIEVIENLRIQLCGDVS</sequence>
<dbReference type="GO" id="GO:0009432">
    <property type="term" value="P:SOS response"/>
    <property type="evidence" value="ECO:0007669"/>
    <property type="project" value="UniProtKB-KW"/>
</dbReference>
<evidence type="ECO:0000256" key="6">
    <source>
        <dbReference type="ARBA" id="ARBA00023015"/>
    </source>
</evidence>
<organism evidence="12 13">
    <name type="scientific">Gimesia fumaroli</name>
    <dbReference type="NCBI Taxonomy" id="2527976"/>
    <lineage>
        <taxon>Bacteria</taxon>
        <taxon>Pseudomonadati</taxon>
        <taxon>Planctomycetota</taxon>
        <taxon>Planctomycetia</taxon>
        <taxon>Planctomycetales</taxon>
        <taxon>Planctomycetaceae</taxon>
        <taxon>Gimesia</taxon>
    </lineage>
</organism>
<keyword evidence="6" id="KW-0805">Transcription regulation</keyword>
<dbReference type="RefSeq" id="WP_232100981.1">
    <property type="nucleotide sequence ID" value="NZ_CP037452.1"/>
</dbReference>
<dbReference type="GO" id="GO:0006508">
    <property type="term" value="P:proteolysis"/>
    <property type="evidence" value="ECO:0007669"/>
    <property type="project" value="InterPro"/>
</dbReference>
<dbReference type="FunFam" id="1.10.10.10:FF:000009">
    <property type="entry name" value="LexA repressor"/>
    <property type="match status" value="1"/>
</dbReference>
<dbReference type="KEGG" id="gfm:Enr17x_14570"/>
<keyword evidence="4 12" id="KW-0378">Hydrolase</keyword>
<evidence type="ECO:0000256" key="9">
    <source>
        <dbReference type="ARBA" id="ARBA00023204"/>
    </source>
</evidence>
<name>A0A518I8R5_9PLAN</name>
<evidence type="ECO:0000256" key="7">
    <source>
        <dbReference type="ARBA" id="ARBA00023125"/>
    </source>
</evidence>
<dbReference type="EC" id="3.4.21.88" evidence="12"/>
<dbReference type="Gene3D" id="1.10.10.10">
    <property type="entry name" value="Winged helix-like DNA-binding domain superfamily/Winged helix DNA-binding domain"/>
    <property type="match status" value="1"/>
</dbReference>
<keyword evidence="1" id="KW-0678">Repressor</keyword>
<keyword evidence="8" id="KW-0804">Transcription</keyword>
<protein>
    <submittedName>
        <fullName evidence="12">LexA repressor</fullName>
        <ecNumber evidence="12">3.4.21.88</ecNumber>
    </submittedName>
</protein>
<dbReference type="InterPro" id="IPR036390">
    <property type="entry name" value="WH_DNA-bd_sf"/>
</dbReference>
<dbReference type="EMBL" id="CP037452">
    <property type="protein sequence ID" value="QDV49439.1"/>
    <property type="molecule type" value="Genomic_DNA"/>
</dbReference>
<accession>A0A518I8R5</accession>
<keyword evidence="9" id="KW-0234">DNA repair</keyword>
<keyword evidence="2" id="KW-0235">DNA replication</keyword>
<dbReference type="GO" id="GO:0003677">
    <property type="term" value="F:DNA binding"/>
    <property type="evidence" value="ECO:0007669"/>
    <property type="project" value="UniProtKB-KW"/>
</dbReference>
<keyword evidence="10" id="KW-0742">SOS response</keyword>
<keyword evidence="13" id="KW-1185">Reference proteome</keyword>
<evidence type="ECO:0000313" key="12">
    <source>
        <dbReference type="EMBL" id="QDV49439.1"/>
    </source>
</evidence>
<proteinExistence type="predicted"/>
<reference evidence="12 13" key="1">
    <citation type="submission" date="2019-03" db="EMBL/GenBank/DDBJ databases">
        <title>Deep-cultivation of Planctomycetes and their phenomic and genomic characterization uncovers novel biology.</title>
        <authorList>
            <person name="Wiegand S."/>
            <person name="Jogler M."/>
            <person name="Boedeker C."/>
            <person name="Pinto D."/>
            <person name="Vollmers J."/>
            <person name="Rivas-Marin E."/>
            <person name="Kohn T."/>
            <person name="Peeters S.H."/>
            <person name="Heuer A."/>
            <person name="Rast P."/>
            <person name="Oberbeckmann S."/>
            <person name="Bunk B."/>
            <person name="Jeske O."/>
            <person name="Meyerdierks A."/>
            <person name="Storesund J.E."/>
            <person name="Kallscheuer N."/>
            <person name="Luecker S."/>
            <person name="Lage O.M."/>
            <person name="Pohl T."/>
            <person name="Merkel B.J."/>
            <person name="Hornburger P."/>
            <person name="Mueller R.-W."/>
            <person name="Bruemmer F."/>
            <person name="Labrenz M."/>
            <person name="Spormann A.M."/>
            <person name="Op den Camp H."/>
            <person name="Overmann J."/>
            <person name="Amann R."/>
            <person name="Jetten M.S.M."/>
            <person name="Mascher T."/>
            <person name="Medema M.H."/>
            <person name="Devos D.P."/>
            <person name="Kaster A.-K."/>
            <person name="Ovreas L."/>
            <person name="Rohde M."/>
            <person name="Galperin M.Y."/>
            <person name="Jogler C."/>
        </authorList>
    </citation>
    <scope>NUCLEOTIDE SEQUENCE [LARGE SCALE GENOMIC DNA]</scope>
    <source>
        <strain evidence="12 13">Enr17</strain>
    </source>
</reference>
<evidence type="ECO:0000256" key="1">
    <source>
        <dbReference type="ARBA" id="ARBA00022491"/>
    </source>
</evidence>
<dbReference type="GO" id="GO:0006260">
    <property type="term" value="P:DNA replication"/>
    <property type="evidence" value="ECO:0007669"/>
    <property type="project" value="UniProtKB-KW"/>
</dbReference>
<dbReference type="GO" id="GO:0006281">
    <property type="term" value="P:DNA repair"/>
    <property type="evidence" value="ECO:0007669"/>
    <property type="project" value="UniProtKB-KW"/>
</dbReference>